<keyword evidence="1" id="KW-0479">Metal-binding</keyword>
<evidence type="ECO:0000256" key="1">
    <source>
        <dbReference type="ARBA" id="ARBA00022723"/>
    </source>
</evidence>
<dbReference type="Pfam" id="PF04500">
    <property type="entry name" value="FLYWCH"/>
    <property type="match status" value="1"/>
</dbReference>
<name>A0AAV1LQ90_9NEOP</name>
<protein>
    <recommendedName>
        <fullName evidence="5">FLYWCH-type domain-containing protein</fullName>
    </recommendedName>
</protein>
<feature type="domain" description="FLYWCH-type" evidence="5">
    <location>
        <begin position="141"/>
        <end position="196"/>
    </location>
</feature>
<accession>A0AAV1LQ90</accession>
<evidence type="ECO:0000256" key="2">
    <source>
        <dbReference type="ARBA" id="ARBA00022771"/>
    </source>
</evidence>
<proteinExistence type="predicted"/>
<evidence type="ECO:0000313" key="7">
    <source>
        <dbReference type="Proteomes" id="UP001314205"/>
    </source>
</evidence>
<dbReference type="GO" id="GO:0008270">
    <property type="term" value="F:zinc ion binding"/>
    <property type="evidence" value="ECO:0007669"/>
    <property type="project" value="UniProtKB-KW"/>
</dbReference>
<comment type="caution">
    <text evidence="6">The sequence shown here is derived from an EMBL/GenBank/DDBJ whole genome shotgun (WGS) entry which is preliminary data.</text>
</comment>
<reference evidence="6 7" key="1">
    <citation type="submission" date="2023-11" db="EMBL/GenBank/DDBJ databases">
        <authorList>
            <person name="Hedman E."/>
            <person name="Englund M."/>
            <person name="Stromberg M."/>
            <person name="Nyberg Akerstrom W."/>
            <person name="Nylinder S."/>
            <person name="Jareborg N."/>
            <person name="Kallberg Y."/>
            <person name="Kronander E."/>
        </authorList>
    </citation>
    <scope>NUCLEOTIDE SEQUENCE [LARGE SCALE GENOMIC DNA]</scope>
</reference>
<evidence type="ECO:0000259" key="5">
    <source>
        <dbReference type="Pfam" id="PF04500"/>
    </source>
</evidence>
<dbReference type="Gene3D" id="2.20.25.240">
    <property type="match status" value="1"/>
</dbReference>
<gene>
    <name evidence="6" type="ORF">PARMNEM_LOCUS15586</name>
</gene>
<dbReference type="AlphaFoldDB" id="A0AAV1LQ90"/>
<keyword evidence="7" id="KW-1185">Reference proteome</keyword>
<keyword evidence="2" id="KW-0863">Zinc-finger</keyword>
<feature type="compositionally biased region" description="Basic and acidic residues" evidence="4">
    <location>
        <begin position="1"/>
        <end position="10"/>
    </location>
</feature>
<evidence type="ECO:0000256" key="4">
    <source>
        <dbReference type="SAM" id="MobiDB-lite"/>
    </source>
</evidence>
<keyword evidence="3" id="KW-0862">Zinc</keyword>
<sequence>MTKLETDLDSKPSSTPVAIKRPNRPSVASNNSSSSQSGPAKRKCVEPLEAGPSGSAKEEFVTIPDEDENNAVAPKMEPKFVNESLWNDDDEGAHNNETNFGEDDSHMEMTGFDGSATGDGNISGDGEGGAVGDAQAPVFGRSVRGRPVIYVGKHIFWMGGQCRDGKCRWKCNRKWCHAKLFTKNGIIVDKKQEHNH</sequence>
<dbReference type="EMBL" id="CAVLGL010000093">
    <property type="protein sequence ID" value="CAK1596207.1"/>
    <property type="molecule type" value="Genomic_DNA"/>
</dbReference>
<evidence type="ECO:0000256" key="3">
    <source>
        <dbReference type="ARBA" id="ARBA00022833"/>
    </source>
</evidence>
<organism evidence="6 7">
    <name type="scientific">Parnassius mnemosyne</name>
    <name type="common">clouded apollo</name>
    <dbReference type="NCBI Taxonomy" id="213953"/>
    <lineage>
        <taxon>Eukaryota</taxon>
        <taxon>Metazoa</taxon>
        <taxon>Ecdysozoa</taxon>
        <taxon>Arthropoda</taxon>
        <taxon>Hexapoda</taxon>
        <taxon>Insecta</taxon>
        <taxon>Pterygota</taxon>
        <taxon>Neoptera</taxon>
        <taxon>Endopterygota</taxon>
        <taxon>Lepidoptera</taxon>
        <taxon>Glossata</taxon>
        <taxon>Ditrysia</taxon>
        <taxon>Papilionoidea</taxon>
        <taxon>Papilionidae</taxon>
        <taxon>Parnassiinae</taxon>
        <taxon>Parnassini</taxon>
        <taxon>Parnassius</taxon>
        <taxon>Driopa</taxon>
    </lineage>
</organism>
<feature type="region of interest" description="Disordered" evidence="4">
    <location>
        <begin position="1"/>
        <end position="70"/>
    </location>
</feature>
<dbReference type="InterPro" id="IPR007588">
    <property type="entry name" value="Znf_FLYWCH"/>
</dbReference>
<dbReference type="Proteomes" id="UP001314205">
    <property type="component" value="Unassembled WGS sequence"/>
</dbReference>
<feature type="compositionally biased region" description="Low complexity" evidence="4">
    <location>
        <begin position="24"/>
        <end position="39"/>
    </location>
</feature>
<evidence type="ECO:0000313" key="6">
    <source>
        <dbReference type="EMBL" id="CAK1596207.1"/>
    </source>
</evidence>